<feature type="domain" description="DUF5977" evidence="1">
    <location>
        <begin position="491"/>
        <end position="550"/>
    </location>
</feature>
<reference evidence="2 3" key="1">
    <citation type="submission" date="2023-12" db="EMBL/GenBank/DDBJ databases">
        <title>Novel species of the genus Arcicella isolated from rivers.</title>
        <authorList>
            <person name="Lu H."/>
        </authorList>
    </citation>
    <scope>NUCLEOTIDE SEQUENCE [LARGE SCALE GENOMIC DNA]</scope>
    <source>
        <strain evidence="2 3">LMG 21963</strain>
    </source>
</reference>
<evidence type="ECO:0000313" key="2">
    <source>
        <dbReference type="EMBL" id="MEA5257165.1"/>
    </source>
</evidence>
<evidence type="ECO:0000313" key="3">
    <source>
        <dbReference type="Proteomes" id="UP001304671"/>
    </source>
</evidence>
<proteinExistence type="predicted"/>
<keyword evidence="3" id="KW-1185">Reference proteome</keyword>
<accession>A0ABU5QJQ8</accession>
<dbReference type="Proteomes" id="UP001304671">
    <property type="component" value="Unassembled WGS sequence"/>
</dbReference>
<dbReference type="EMBL" id="JAYFUL010000006">
    <property type="protein sequence ID" value="MEA5257165.1"/>
    <property type="molecule type" value="Genomic_DNA"/>
</dbReference>
<sequence>MDSLATYISHLPVSFARNKLTVHIDAYDPTVVNRWGMNTHIEVLVPKAYQSSEFVSVAERIGSERPVQILSGANYYYGTDFEIDSILDGLLSFCPPKIDEKQIMSCAGMTIPYKAKSYIEKEGVLMGTESISAEAFAIKSKLAVDDFASWRETFFSSHFDANCPFLTFQPNNKVIDAVQPEFLFWLCNALPKPNSITVRVKVSYEDGFTQILTVQTLNVVTQYTVYCIPVGFVALGLGDFSTPENPITGYDVWLNNDLGDRITEIRSYELDHIYEPNTRYLLMVNSLGGYDTIRTVGTAQASLKVNRNKGEKALDSNYLPSSAEVFVTGITGKKEITINTGYFDGVNSAYYSELMFAEEIYIATKDGFVPMTLITESLTTVEDNVDLMGRTFTFEYAKNELGYSDLPSAPPVSVRELVWLPIEPYCIFDPETGLATGYQGATRLTLTYKDTGEPVKGVPTKLNSPGTEGYFTPAPSNMCTAGSAPYKNFLISRLGNYTRNNCPSGYGDYATITIPANTFGGQTQAEATARAESRFAFLNTQTYANNNGTCLTDPQYYNIVPGPPVNKFNYRFLTKPSGIVNYIHGGGGAYSGSPTDVVYGNHWAVQNNTNAGSKVYPAGKNDIFLPCSELYFITVYGSTKSIRVKLYSNGVQVATKTITPAEFSAGSGAYLWQPAIYHPSQAKVYCLIEVL</sequence>
<comment type="caution">
    <text evidence="2">The sequence shown here is derived from an EMBL/GenBank/DDBJ whole genome shotgun (WGS) entry which is preliminary data.</text>
</comment>
<organism evidence="2 3">
    <name type="scientific">Arcicella aquatica</name>
    <dbReference type="NCBI Taxonomy" id="217141"/>
    <lineage>
        <taxon>Bacteria</taxon>
        <taxon>Pseudomonadati</taxon>
        <taxon>Bacteroidota</taxon>
        <taxon>Cytophagia</taxon>
        <taxon>Cytophagales</taxon>
        <taxon>Flectobacillaceae</taxon>
        <taxon>Arcicella</taxon>
    </lineage>
</organism>
<name>A0ABU5QJQ8_9BACT</name>
<evidence type="ECO:0000259" key="1">
    <source>
        <dbReference type="Pfam" id="PF19404"/>
    </source>
</evidence>
<dbReference type="InterPro" id="IPR046020">
    <property type="entry name" value="DUF5977"/>
</dbReference>
<dbReference type="Pfam" id="PF19404">
    <property type="entry name" value="DUF5977"/>
    <property type="match status" value="1"/>
</dbReference>
<gene>
    <name evidence="2" type="ORF">VB264_05160</name>
</gene>
<protein>
    <submittedName>
        <fullName evidence="2">DUF5977 domain-containing protein</fullName>
    </submittedName>
</protein>
<dbReference type="RefSeq" id="WP_323247359.1">
    <property type="nucleotide sequence ID" value="NZ_JAYFUL010000006.1"/>
</dbReference>